<comment type="caution">
    <text evidence="1">The sequence shown here is derived from an EMBL/GenBank/DDBJ whole genome shotgun (WGS) entry which is preliminary data.</text>
</comment>
<protein>
    <submittedName>
        <fullName evidence="1">Uncharacterized protein</fullName>
    </submittedName>
</protein>
<name>A0A497JG14_9ARCH</name>
<organism evidence="1 2">
    <name type="scientific">Candidatus Iainarchaeum sp</name>
    <dbReference type="NCBI Taxonomy" id="3101447"/>
    <lineage>
        <taxon>Archaea</taxon>
        <taxon>Candidatus Iainarchaeota</taxon>
        <taxon>Candidatus Iainarchaeia</taxon>
        <taxon>Candidatus Iainarchaeales</taxon>
        <taxon>Candidatus Iainarchaeaceae</taxon>
        <taxon>Candidatus Iainarchaeum</taxon>
    </lineage>
</organism>
<dbReference type="AlphaFoldDB" id="A0A497JG14"/>
<feature type="non-terminal residue" evidence="1">
    <location>
        <position position="1"/>
    </location>
</feature>
<dbReference type="EMBL" id="QMWP01000101">
    <property type="protein sequence ID" value="RLG69869.1"/>
    <property type="molecule type" value="Genomic_DNA"/>
</dbReference>
<accession>A0A497JG14</accession>
<evidence type="ECO:0000313" key="2">
    <source>
        <dbReference type="Proteomes" id="UP000278031"/>
    </source>
</evidence>
<sequence>VASQYEKAPFHQRGIEILQPSQIRKLGEAYLKTKKEIQATKERIIEQYGMARALALKRGDVKLEQKLRKEEYKALEQLNKLYENYTKSLGKISQKAVQHELQNIEMKTQQLLLIAAPTGAALGRAGLLEASRTFSSITGGILAGEFTEEELKKQGVPESLAFAVSIPVSIGVGYGAYRLLGRSFEIISPKPLHEFDVKALTSSKERAVIYEGEYPEIKAMGKGKIMGKTRIKSKLYGELEDYFKAEKLYYRKLAKQLTEGELGIKTEFGGRIRTKRLGRLWTRGRETRISQEAVKGSQIYRDVITKQTDDLVAHAKTLRSSLKIGEEGVVGGYPSKKIYLTEEFTLDKGEVMPRRAGISFRARGISRVIEALKKQKVVRGRKWGFRGLGLKRVGFEKRAGIGLKEFIKKSKSKTPKAPRVETPKLKEVEVKGISKAVAGEIGYEIGLANLRALESMTARNIAFLSAFSHVPRIPSPRIVIPRLELKQIGTLRLESLKDFEKLAKPQIPVPKDLSLDLGLEKIISMPRFRFEFPKITPLEPKVSEVKPIISEITAPSLGGIPTIPVAPPPPEIIIPPGIPGFPAGELPPGFGKTRFRYPKWWYYQLRIHPLAPLQKVVKKMAKGMGAK</sequence>
<reference evidence="1 2" key="1">
    <citation type="submission" date="2018-06" db="EMBL/GenBank/DDBJ databases">
        <title>Extensive metabolic versatility and redundancy in microbially diverse, dynamic hydrothermal sediments.</title>
        <authorList>
            <person name="Dombrowski N."/>
            <person name="Teske A."/>
            <person name="Baker B.J."/>
        </authorList>
    </citation>
    <scope>NUCLEOTIDE SEQUENCE [LARGE SCALE GENOMIC DNA]</scope>
    <source>
        <strain evidence="1">B51_G17</strain>
    </source>
</reference>
<proteinExistence type="predicted"/>
<gene>
    <name evidence="1" type="ORF">DRO04_02710</name>
</gene>
<dbReference type="Proteomes" id="UP000278031">
    <property type="component" value="Unassembled WGS sequence"/>
</dbReference>
<evidence type="ECO:0000313" key="1">
    <source>
        <dbReference type="EMBL" id="RLG69869.1"/>
    </source>
</evidence>